<dbReference type="InterPro" id="IPR036583">
    <property type="entry name" value="23S_rRNA_IVS_sf"/>
</dbReference>
<dbReference type="OrthoDB" id="9811959at2"/>
<dbReference type="SUPFAM" id="SSF158446">
    <property type="entry name" value="IVS-encoded protein-like"/>
    <property type="match status" value="1"/>
</dbReference>
<accession>A0A172TZ44</accession>
<reference evidence="2" key="1">
    <citation type="submission" date="2015-01" db="EMBL/GenBank/DDBJ databases">
        <title>Flavisolibacter sp./LCS9/ whole genome sequencing.</title>
        <authorList>
            <person name="Kim M.K."/>
            <person name="Srinivasan S."/>
            <person name="Lee J.-J."/>
        </authorList>
    </citation>
    <scope>NUCLEOTIDE SEQUENCE [LARGE SCALE GENOMIC DNA]</scope>
    <source>
        <strain evidence="2">LCS9</strain>
    </source>
</reference>
<dbReference type="STRING" id="1492898.SY85_17750"/>
<dbReference type="AlphaFoldDB" id="A0A172TZ44"/>
<dbReference type="PANTHER" id="PTHR38471:SF2">
    <property type="entry name" value="FOUR HELIX BUNDLE PROTEIN"/>
    <property type="match status" value="1"/>
</dbReference>
<reference evidence="1 2" key="2">
    <citation type="journal article" date="2016" name="Int. J. Syst. Evol. Microbiol.">
        <title>Flavisolibacter tropicus sp. nov., isolated from tropical soil.</title>
        <authorList>
            <person name="Lee J.J."/>
            <person name="Kang M.S."/>
            <person name="Kim G.S."/>
            <person name="Lee C.S."/>
            <person name="Lim S."/>
            <person name="Lee J."/>
            <person name="Roh S.H."/>
            <person name="Kang H."/>
            <person name="Ha J.M."/>
            <person name="Bae S."/>
            <person name="Jung H.Y."/>
            <person name="Kim M.K."/>
        </authorList>
    </citation>
    <scope>NUCLEOTIDE SEQUENCE [LARGE SCALE GENOMIC DNA]</scope>
    <source>
        <strain evidence="1 2">LCS9</strain>
    </source>
</reference>
<evidence type="ECO:0000313" key="1">
    <source>
        <dbReference type="EMBL" id="ANE52063.1"/>
    </source>
</evidence>
<organism evidence="1 2">
    <name type="scientific">Flavisolibacter tropicus</name>
    <dbReference type="NCBI Taxonomy" id="1492898"/>
    <lineage>
        <taxon>Bacteria</taxon>
        <taxon>Pseudomonadati</taxon>
        <taxon>Bacteroidota</taxon>
        <taxon>Chitinophagia</taxon>
        <taxon>Chitinophagales</taxon>
        <taxon>Chitinophagaceae</taxon>
        <taxon>Flavisolibacter</taxon>
    </lineage>
</organism>
<dbReference type="KEGG" id="fla:SY85_17750"/>
<dbReference type="Gene3D" id="1.20.1440.60">
    <property type="entry name" value="23S rRNA-intervening sequence"/>
    <property type="match status" value="1"/>
</dbReference>
<evidence type="ECO:0000313" key="2">
    <source>
        <dbReference type="Proteomes" id="UP000077177"/>
    </source>
</evidence>
<dbReference type="CDD" id="cd16377">
    <property type="entry name" value="23S_rRNA_IVP_like"/>
    <property type="match status" value="1"/>
</dbReference>
<dbReference type="InterPro" id="IPR012657">
    <property type="entry name" value="23S_rRNA-intervening_sequence"/>
</dbReference>
<name>A0A172TZ44_9BACT</name>
<gene>
    <name evidence="1" type="ORF">SY85_17750</name>
</gene>
<dbReference type="GO" id="GO:0005840">
    <property type="term" value="C:ribosome"/>
    <property type="evidence" value="ECO:0007669"/>
    <property type="project" value="UniProtKB-KW"/>
</dbReference>
<keyword evidence="1" id="KW-0687">Ribonucleoprotein</keyword>
<dbReference type="PANTHER" id="PTHR38471">
    <property type="entry name" value="FOUR HELIX BUNDLE PROTEIN"/>
    <property type="match status" value="1"/>
</dbReference>
<dbReference type="Pfam" id="PF05635">
    <property type="entry name" value="23S_rRNA_IVP"/>
    <property type="match status" value="1"/>
</dbReference>
<dbReference type="RefSeq" id="WP_066406207.1">
    <property type="nucleotide sequence ID" value="NZ_CP011390.1"/>
</dbReference>
<dbReference type="EMBL" id="CP011390">
    <property type="protein sequence ID" value="ANE52063.1"/>
    <property type="molecule type" value="Genomic_DNA"/>
</dbReference>
<keyword evidence="2" id="KW-1185">Reference proteome</keyword>
<sequence>MAYQSFEELEVWKRARSFKNEIHTLVKRFPTEEKFRLSDQLIPSSRSINSQIAEGHGRQTNPDRLRFCIIARGSLSETLNHLIDAFDCQLISHTELDFLRVKVQEIEKLLNGYITFLQNKSTTK</sequence>
<proteinExistence type="predicted"/>
<keyword evidence="1" id="KW-0689">Ribosomal protein</keyword>
<protein>
    <submittedName>
        <fullName evidence="1">S23 ribosomal protein</fullName>
    </submittedName>
</protein>
<dbReference type="NCBIfam" id="TIGR02436">
    <property type="entry name" value="four helix bundle protein"/>
    <property type="match status" value="1"/>
</dbReference>
<dbReference type="Proteomes" id="UP000077177">
    <property type="component" value="Chromosome"/>
</dbReference>